<dbReference type="EMBL" id="JARKIB010000017">
    <property type="protein sequence ID" value="KAJ7769799.1"/>
    <property type="molecule type" value="Genomic_DNA"/>
</dbReference>
<name>A0AAD7JQG3_9AGAR</name>
<evidence type="ECO:0000313" key="1">
    <source>
        <dbReference type="EMBL" id="KAJ7769799.1"/>
    </source>
</evidence>
<organism evidence="1 2">
    <name type="scientific">Mycena metata</name>
    <dbReference type="NCBI Taxonomy" id="1033252"/>
    <lineage>
        <taxon>Eukaryota</taxon>
        <taxon>Fungi</taxon>
        <taxon>Dikarya</taxon>
        <taxon>Basidiomycota</taxon>
        <taxon>Agaricomycotina</taxon>
        <taxon>Agaricomycetes</taxon>
        <taxon>Agaricomycetidae</taxon>
        <taxon>Agaricales</taxon>
        <taxon>Marasmiineae</taxon>
        <taxon>Mycenaceae</taxon>
        <taxon>Mycena</taxon>
    </lineage>
</organism>
<proteinExistence type="predicted"/>
<keyword evidence="2" id="KW-1185">Reference proteome</keyword>
<protein>
    <submittedName>
        <fullName evidence="1">Uncharacterized protein</fullName>
    </submittedName>
</protein>
<evidence type="ECO:0000313" key="2">
    <source>
        <dbReference type="Proteomes" id="UP001215598"/>
    </source>
</evidence>
<dbReference type="Proteomes" id="UP001215598">
    <property type="component" value="Unassembled WGS sequence"/>
</dbReference>
<comment type="caution">
    <text evidence="1">The sequence shown here is derived from an EMBL/GenBank/DDBJ whole genome shotgun (WGS) entry which is preliminary data.</text>
</comment>
<dbReference type="AlphaFoldDB" id="A0AAD7JQG3"/>
<sequence>MAPVSRLLWCSTISSDVLPFLDPGRHALLDSRGTPTSAQYLLKPSTSPAIDSTNRGTVHKTLATSTLASSLARLCSPEFRESPEGGLVPAHPKRVPARQRIGRCETAIVLKRALKPSRRETSSIDLSATEDLEEGFPMPSATAFKW</sequence>
<reference evidence="1" key="1">
    <citation type="submission" date="2023-03" db="EMBL/GenBank/DDBJ databases">
        <title>Massive genome expansion in bonnet fungi (Mycena s.s.) driven by repeated elements and novel gene families across ecological guilds.</title>
        <authorList>
            <consortium name="Lawrence Berkeley National Laboratory"/>
            <person name="Harder C.B."/>
            <person name="Miyauchi S."/>
            <person name="Viragh M."/>
            <person name="Kuo A."/>
            <person name="Thoen E."/>
            <person name="Andreopoulos B."/>
            <person name="Lu D."/>
            <person name="Skrede I."/>
            <person name="Drula E."/>
            <person name="Henrissat B."/>
            <person name="Morin E."/>
            <person name="Kohler A."/>
            <person name="Barry K."/>
            <person name="LaButti K."/>
            <person name="Morin E."/>
            <person name="Salamov A."/>
            <person name="Lipzen A."/>
            <person name="Mereny Z."/>
            <person name="Hegedus B."/>
            <person name="Baldrian P."/>
            <person name="Stursova M."/>
            <person name="Weitz H."/>
            <person name="Taylor A."/>
            <person name="Grigoriev I.V."/>
            <person name="Nagy L.G."/>
            <person name="Martin F."/>
            <person name="Kauserud H."/>
        </authorList>
    </citation>
    <scope>NUCLEOTIDE SEQUENCE</scope>
    <source>
        <strain evidence="1">CBHHK182m</strain>
    </source>
</reference>
<gene>
    <name evidence="1" type="ORF">B0H16DRAFT_1685951</name>
</gene>
<accession>A0AAD7JQG3</accession>